<dbReference type="Proteomes" id="UP001240678">
    <property type="component" value="Unassembled WGS sequence"/>
</dbReference>
<name>A0AAI9YPD4_9PEZI</name>
<proteinExistence type="predicted"/>
<evidence type="ECO:0000313" key="2">
    <source>
        <dbReference type="Proteomes" id="UP001240678"/>
    </source>
</evidence>
<gene>
    <name evidence="1" type="ORF">CCOS01_12060</name>
</gene>
<dbReference type="SUPFAM" id="SSF56112">
    <property type="entry name" value="Protein kinase-like (PK-like)"/>
    <property type="match status" value="1"/>
</dbReference>
<sequence>MEAFGTALATTTLVVQYVSACAGFSSQAKSLAVRLEWDLRAMKIIKQYFEQRDGRDQDITFRPEDDTMLERTLAYLEGIVSLAQRKLITIQRKGFLNQVALGASWIARRADLEDLEAEVFAWTQRFGVHVLDLSLDLRTSIQIEPHPKSLTPPVIKSNDRLRQFARLDSQDKKVRAHRMLLQDPTELAARIASSPYIPYIPLRLAPSQQGSGNSQLILASRQVSQTTLHDPESFSRLEEDMGLLAAALTCLDPAANVCLLRVEHYFYHKQRGQFIFVHYPPFSVESMASLDKRINLDPFPNVDTPLEQRLKLAHKLAEAVLFLHTADFLHKSITTRSIVVLNKSEESSDSCHSDDLGDCSSDLENTYLMGFDLIRGADEGTTKEGAAKQADDSRSIWEFDIYQHADRQNGKNSRMYVKVYDVYSLGVVLLEIGLWQSLSKVAADLDGMDPKKWSARLGSIATANLKQRVGERYTKLVCWCLALAADNGMKETDFVQNVLDPLEEMANTLSC</sequence>
<dbReference type="EMBL" id="MOOE01000014">
    <property type="protein sequence ID" value="KAK1517803.1"/>
    <property type="molecule type" value="Genomic_DNA"/>
</dbReference>
<dbReference type="AlphaFoldDB" id="A0AAI9YPD4"/>
<protein>
    <recommendedName>
        <fullName evidence="3">Protein kinase domain-containing protein</fullName>
    </recommendedName>
</protein>
<comment type="caution">
    <text evidence="1">The sequence shown here is derived from an EMBL/GenBank/DDBJ whole genome shotgun (WGS) entry which is preliminary data.</text>
</comment>
<dbReference type="RefSeq" id="XP_060309153.1">
    <property type="nucleotide sequence ID" value="XM_060460210.1"/>
</dbReference>
<dbReference type="PANTHER" id="PTHR37542">
    <property type="entry name" value="HELO DOMAIN-CONTAINING PROTEIN-RELATED"/>
    <property type="match status" value="1"/>
</dbReference>
<dbReference type="InterPro" id="IPR011009">
    <property type="entry name" value="Kinase-like_dom_sf"/>
</dbReference>
<accession>A0AAI9YPD4</accession>
<organism evidence="1 2">
    <name type="scientific">Colletotrichum costaricense</name>
    <dbReference type="NCBI Taxonomy" id="1209916"/>
    <lineage>
        <taxon>Eukaryota</taxon>
        <taxon>Fungi</taxon>
        <taxon>Dikarya</taxon>
        <taxon>Ascomycota</taxon>
        <taxon>Pezizomycotina</taxon>
        <taxon>Sordariomycetes</taxon>
        <taxon>Hypocreomycetidae</taxon>
        <taxon>Glomerellales</taxon>
        <taxon>Glomerellaceae</taxon>
        <taxon>Colletotrichum</taxon>
        <taxon>Colletotrichum acutatum species complex</taxon>
    </lineage>
</organism>
<keyword evidence="2" id="KW-1185">Reference proteome</keyword>
<evidence type="ECO:0000313" key="1">
    <source>
        <dbReference type="EMBL" id="KAK1517803.1"/>
    </source>
</evidence>
<evidence type="ECO:0008006" key="3">
    <source>
        <dbReference type="Google" id="ProtNLM"/>
    </source>
</evidence>
<reference evidence="1 2" key="1">
    <citation type="submission" date="2016-10" db="EMBL/GenBank/DDBJ databases">
        <title>The genome sequence of Colletotrichum fioriniae PJ7.</title>
        <authorList>
            <person name="Baroncelli R."/>
        </authorList>
    </citation>
    <scope>NUCLEOTIDE SEQUENCE [LARGE SCALE GENOMIC DNA]</scope>
    <source>
        <strain evidence="1 2">IMI 309622</strain>
    </source>
</reference>
<dbReference type="GeneID" id="85343757"/>
<dbReference type="PANTHER" id="PTHR37542:SF3">
    <property type="entry name" value="PRION-INHIBITION AND PROPAGATION HELO DOMAIN-CONTAINING PROTEIN"/>
    <property type="match status" value="1"/>
</dbReference>
<dbReference type="Gene3D" id="1.10.510.10">
    <property type="entry name" value="Transferase(Phosphotransferase) domain 1"/>
    <property type="match status" value="1"/>
</dbReference>